<feature type="binding site" evidence="4">
    <location>
        <position position="92"/>
    </location>
    <ligand>
        <name>Zn(2+)</name>
        <dbReference type="ChEBI" id="CHEBI:29105"/>
    </ligand>
</feature>
<dbReference type="PIRSF" id="PIRSF004761">
    <property type="entry name" value="Hydrgn_mat_HypA"/>
    <property type="match status" value="1"/>
</dbReference>
<comment type="similarity">
    <text evidence="4">Belongs to the HypA/HybF family.</text>
</comment>
<comment type="function">
    <text evidence="4">Involved in the maturation of [NiFe] hydrogenases. Required for nickel insertion into the metal center of the hydrogenase.</text>
</comment>
<keyword evidence="6" id="KW-1185">Reference proteome</keyword>
<evidence type="ECO:0000313" key="6">
    <source>
        <dbReference type="Proteomes" id="UP001575181"/>
    </source>
</evidence>
<protein>
    <recommendedName>
        <fullName evidence="4">Hydrogenase maturation factor HypA</fullName>
    </recommendedName>
</protein>
<keyword evidence="2 4" id="KW-0479">Metal-binding</keyword>
<dbReference type="Proteomes" id="UP001575181">
    <property type="component" value="Unassembled WGS sequence"/>
</dbReference>
<feature type="binding site" evidence="4">
    <location>
        <position position="2"/>
    </location>
    <ligand>
        <name>Ni(2+)</name>
        <dbReference type="ChEBI" id="CHEBI:49786"/>
    </ligand>
</feature>
<feature type="binding site" evidence="4">
    <location>
        <position position="76"/>
    </location>
    <ligand>
        <name>Zn(2+)</name>
        <dbReference type="ChEBI" id="CHEBI:29105"/>
    </ligand>
</feature>
<name>A0ABV4TYE0_9GAMM</name>
<evidence type="ECO:0000313" key="5">
    <source>
        <dbReference type="EMBL" id="MFA9461595.1"/>
    </source>
</evidence>
<evidence type="ECO:0000256" key="3">
    <source>
        <dbReference type="ARBA" id="ARBA00022833"/>
    </source>
</evidence>
<sequence length="113" mass="12160">MHEMALCESILDILQEQAKAQRFSRVRTVRLEVGALSCVESEALRFNFEVVTRGSLAEGAGLELIEVAGEAWCLVCAQPVTVGGLLDACPLCGSHQTQVTGGDTLQIKELEVD</sequence>
<proteinExistence type="inferred from homology"/>
<gene>
    <name evidence="4 5" type="primary">hypA</name>
    <name evidence="5" type="ORF">ACERLL_12255</name>
</gene>
<dbReference type="PANTHER" id="PTHR34535:SF3">
    <property type="entry name" value="HYDROGENASE MATURATION FACTOR HYPA"/>
    <property type="match status" value="1"/>
</dbReference>
<feature type="binding site" evidence="4">
    <location>
        <position position="73"/>
    </location>
    <ligand>
        <name>Zn(2+)</name>
        <dbReference type="ChEBI" id="CHEBI:29105"/>
    </ligand>
</feature>
<dbReference type="Gene3D" id="3.30.2320.80">
    <property type="match status" value="1"/>
</dbReference>
<feature type="binding site" evidence="4">
    <location>
        <position position="89"/>
    </location>
    <ligand>
        <name>Zn(2+)</name>
        <dbReference type="ChEBI" id="CHEBI:29105"/>
    </ligand>
</feature>
<evidence type="ECO:0000256" key="4">
    <source>
        <dbReference type="HAMAP-Rule" id="MF_00213"/>
    </source>
</evidence>
<dbReference type="Pfam" id="PF01155">
    <property type="entry name" value="HypA"/>
    <property type="match status" value="1"/>
</dbReference>
<dbReference type="HAMAP" id="MF_00213">
    <property type="entry name" value="HypA_HybF"/>
    <property type="match status" value="1"/>
</dbReference>
<comment type="caution">
    <text evidence="5">The sequence shown here is derived from an EMBL/GenBank/DDBJ whole genome shotgun (WGS) entry which is preliminary data.</text>
</comment>
<dbReference type="EMBL" id="JBGUAW010000008">
    <property type="protein sequence ID" value="MFA9461595.1"/>
    <property type="molecule type" value="Genomic_DNA"/>
</dbReference>
<keyword evidence="1 4" id="KW-0533">Nickel</keyword>
<evidence type="ECO:0000256" key="2">
    <source>
        <dbReference type="ARBA" id="ARBA00022723"/>
    </source>
</evidence>
<organism evidence="5 6">
    <name type="scientific">Thiohalorhabdus methylotrophus</name>
    <dbReference type="NCBI Taxonomy" id="3242694"/>
    <lineage>
        <taxon>Bacteria</taxon>
        <taxon>Pseudomonadati</taxon>
        <taxon>Pseudomonadota</taxon>
        <taxon>Gammaproteobacteria</taxon>
        <taxon>Thiohalorhabdales</taxon>
        <taxon>Thiohalorhabdaceae</taxon>
        <taxon>Thiohalorhabdus</taxon>
    </lineage>
</organism>
<reference evidence="5 6" key="1">
    <citation type="submission" date="2024-08" db="EMBL/GenBank/DDBJ databases">
        <title>Whole-genome sequencing of halo(alkali)philic microorganisms from hypersaline lakes.</title>
        <authorList>
            <person name="Sorokin D.Y."/>
            <person name="Merkel A.Y."/>
            <person name="Messina E."/>
            <person name="Yakimov M."/>
        </authorList>
    </citation>
    <scope>NUCLEOTIDE SEQUENCE [LARGE SCALE GENOMIC DNA]</scope>
    <source>
        <strain evidence="5 6">Cl-TMA</strain>
    </source>
</reference>
<dbReference type="InterPro" id="IPR000688">
    <property type="entry name" value="HypA/HybF"/>
</dbReference>
<dbReference type="NCBIfam" id="TIGR00100">
    <property type="entry name" value="hypA"/>
    <property type="match status" value="1"/>
</dbReference>
<keyword evidence="3 4" id="KW-0862">Zinc</keyword>
<evidence type="ECO:0000256" key="1">
    <source>
        <dbReference type="ARBA" id="ARBA00022596"/>
    </source>
</evidence>
<accession>A0ABV4TYE0</accession>
<dbReference type="PANTHER" id="PTHR34535">
    <property type="entry name" value="HYDROGENASE MATURATION FACTOR HYPA"/>
    <property type="match status" value="1"/>
</dbReference>
<dbReference type="RefSeq" id="WP_373656378.1">
    <property type="nucleotide sequence ID" value="NZ_JBGUAW010000008.1"/>
</dbReference>